<dbReference type="Proteomes" id="UP000505306">
    <property type="component" value="Chromosome"/>
</dbReference>
<feature type="chain" id="PRO_5026233950" evidence="1">
    <location>
        <begin position="20"/>
        <end position="176"/>
    </location>
</feature>
<protein>
    <submittedName>
        <fullName evidence="2">Uncharacterized protein</fullName>
    </submittedName>
</protein>
<feature type="signal peptide" evidence="1">
    <location>
        <begin position="1"/>
        <end position="19"/>
    </location>
</feature>
<evidence type="ECO:0000313" key="2">
    <source>
        <dbReference type="EMBL" id="QIE59181.1"/>
    </source>
</evidence>
<keyword evidence="1" id="KW-0732">Signal</keyword>
<proteinExistence type="predicted"/>
<dbReference type="EMBL" id="CP049057">
    <property type="protein sequence ID" value="QIE59181.1"/>
    <property type="molecule type" value="Genomic_DNA"/>
</dbReference>
<dbReference type="RefSeq" id="WP_164679210.1">
    <property type="nucleotide sequence ID" value="NZ_CP049057.1"/>
</dbReference>
<sequence length="176" mass="19179">MKTLYTIICTILLSTTISAQECSEDFKQVEGLWNKLTLENALNDPESMTSEFDALKGNLTKSLGNLSLKGNAPKFLPTSGKVKKGSLKKNKKRTYVTYMAPRERIEINIASTQSLAGLEVVVCSHTKSNMTQNLDSHTFIAGESSKSFTLENVKGKVLSVSLKNSGAKAPFTIVAK</sequence>
<dbReference type="AlphaFoldDB" id="A0A6G6GNA6"/>
<accession>A0A6G6GNA6</accession>
<reference evidence="2 3" key="1">
    <citation type="submission" date="2020-02" db="EMBL/GenBank/DDBJ databases">
        <title>Complete genome sequence of Flavobacteriaceae bacterium.</title>
        <authorList>
            <person name="Kim S.-J."/>
            <person name="Kim Y.-S."/>
            <person name="Kim K.-H."/>
        </authorList>
    </citation>
    <scope>NUCLEOTIDE SEQUENCE [LARGE SCALE GENOMIC DNA]</scope>
    <source>
        <strain evidence="2 3">RR4-40</strain>
    </source>
</reference>
<dbReference type="KEGG" id="mgel:G5B37_06290"/>
<organism evidence="2 3">
    <name type="scientific">Rasiella rasia</name>
    <dbReference type="NCBI Taxonomy" id="2744027"/>
    <lineage>
        <taxon>Bacteria</taxon>
        <taxon>Pseudomonadati</taxon>
        <taxon>Bacteroidota</taxon>
        <taxon>Flavobacteriia</taxon>
        <taxon>Flavobacteriales</taxon>
        <taxon>Flavobacteriaceae</taxon>
        <taxon>Rasiella</taxon>
    </lineage>
</organism>
<gene>
    <name evidence="2" type="ORF">G5B37_06290</name>
</gene>
<evidence type="ECO:0000256" key="1">
    <source>
        <dbReference type="SAM" id="SignalP"/>
    </source>
</evidence>
<name>A0A6G6GNA6_9FLAO</name>
<keyword evidence="3" id="KW-1185">Reference proteome</keyword>
<evidence type="ECO:0000313" key="3">
    <source>
        <dbReference type="Proteomes" id="UP000505306"/>
    </source>
</evidence>